<sequence length="234" mass="26237">EILARVIPLDQRFQEDYAGIFPFQFWQYGECAQLVVDDRTPRTGSCCSALVGAATEGVKDFTGGIAEWHELRKAPPSLFRIIQKALHKGSLLGCPNDITSAAHSGAITFQKLVKGSRTRSPEPRRIKLEEEDQHQEGGKSGCTFLVGLIQKHRRRQRKLREDQRTFDFGICKVPEELTGQTSIPPPQKLLPDYQVVDNEIEANLAENDVGQDDMDGQMREAGFEVLPNLPEDFS</sequence>
<organism evidence="8 9">
    <name type="scientific">Camelus dromedarius</name>
    <name type="common">Dromedary</name>
    <name type="synonym">Arabian camel</name>
    <dbReference type="NCBI Taxonomy" id="9838"/>
    <lineage>
        <taxon>Eukaryota</taxon>
        <taxon>Metazoa</taxon>
        <taxon>Chordata</taxon>
        <taxon>Craniata</taxon>
        <taxon>Vertebrata</taxon>
        <taxon>Euteleostomi</taxon>
        <taxon>Mammalia</taxon>
        <taxon>Eutheria</taxon>
        <taxon>Laurasiatheria</taxon>
        <taxon>Artiodactyla</taxon>
        <taxon>Tylopoda</taxon>
        <taxon>Camelidae</taxon>
        <taxon>Camelus</taxon>
    </lineage>
</organism>
<dbReference type="GO" id="GO:0005737">
    <property type="term" value="C:cytoplasm"/>
    <property type="evidence" value="ECO:0007669"/>
    <property type="project" value="TreeGrafter"/>
</dbReference>
<dbReference type="Proteomes" id="UP000299084">
    <property type="component" value="Unassembled WGS sequence"/>
</dbReference>
<reference evidence="8 9" key="1">
    <citation type="journal article" date="2019" name="Mol. Ecol. Resour.">
        <title>Improving Illumina assemblies with Hi-C and long reads: an example with the North African dromedary.</title>
        <authorList>
            <person name="Elbers J.P."/>
            <person name="Rogers M.F."/>
            <person name="Perelman P.L."/>
            <person name="Proskuryakova A.A."/>
            <person name="Serdyukova N.A."/>
            <person name="Johnson W.E."/>
            <person name="Horin P."/>
            <person name="Corander J."/>
            <person name="Murphy D."/>
            <person name="Burger P.A."/>
        </authorList>
    </citation>
    <scope>NUCLEOTIDE SEQUENCE [LARGE SCALE GENOMIC DNA]</scope>
    <source>
        <strain evidence="8">Drom800</strain>
        <tissue evidence="8">Blood</tissue>
    </source>
</reference>
<evidence type="ECO:0000256" key="2">
    <source>
        <dbReference type="ARBA" id="ARBA00007623"/>
    </source>
</evidence>
<feature type="region of interest" description="Disordered" evidence="6">
    <location>
        <begin position="115"/>
        <end position="139"/>
    </location>
</feature>
<comment type="subcellular location">
    <subcellularLocation>
        <location evidence="1">Cytoplasm</location>
    </subcellularLocation>
</comment>
<dbReference type="InterPro" id="IPR022684">
    <property type="entry name" value="Calpain_cysteine_protease"/>
</dbReference>
<dbReference type="PANTHER" id="PTHR10183:SF268">
    <property type="entry name" value="CALPAIN-2 CATALYTIC SUBUNIT"/>
    <property type="match status" value="1"/>
</dbReference>
<dbReference type="InterPro" id="IPR036213">
    <property type="entry name" value="Calpain_III_sf"/>
</dbReference>
<keyword evidence="4" id="KW-0677">Repeat</keyword>
<dbReference type="PANTHER" id="PTHR10183">
    <property type="entry name" value="CALPAIN"/>
    <property type="match status" value="1"/>
</dbReference>
<evidence type="ECO:0000313" key="9">
    <source>
        <dbReference type="Proteomes" id="UP000299084"/>
    </source>
</evidence>
<dbReference type="InterPro" id="IPR022682">
    <property type="entry name" value="Calpain_domain_III"/>
</dbReference>
<comment type="caution">
    <text evidence="5">Lacks conserved residue(s) required for the propagation of feature annotation.</text>
</comment>
<dbReference type="PROSITE" id="PS50203">
    <property type="entry name" value="CALPAIN_CAT"/>
    <property type="match status" value="1"/>
</dbReference>
<name>A0A5N4CHW5_CAMDR</name>
<gene>
    <name evidence="8" type="ORF">Cadr_000028410</name>
</gene>
<dbReference type="GO" id="GO:0004198">
    <property type="term" value="F:calcium-dependent cysteine-type endopeptidase activity"/>
    <property type="evidence" value="ECO:0007669"/>
    <property type="project" value="InterPro"/>
</dbReference>
<dbReference type="Pfam" id="PF01067">
    <property type="entry name" value="Calpain_III"/>
    <property type="match status" value="1"/>
</dbReference>
<accession>A0A5N4CHW5</accession>
<dbReference type="AlphaFoldDB" id="A0A5N4CHW5"/>
<dbReference type="Gene3D" id="2.60.120.380">
    <property type="match status" value="1"/>
</dbReference>
<comment type="similarity">
    <text evidence="2">Belongs to the peptidase C2 family.</text>
</comment>
<feature type="domain" description="Calpain catalytic" evidence="7">
    <location>
        <begin position="1"/>
        <end position="41"/>
    </location>
</feature>
<evidence type="ECO:0000256" key="6">
    <source>
        <dbReference type="SAM" id="MobiDB-lite"/>
    </source>
</evidence>
<evidence type="ECO:0000256" key="5">
    <source>
        <dbReference type="PROSITE-ProRule" id="PRU00239"/>
    </source>
</evidence>
<evidence type="ECO:0000259" key="7">
    <source>
        <dbReference type="PROSITE" id="PS50203"/>
    </source>
</evidence>
<feature type="compositionally biased region" description="Basic and acidic residues" evidence="6">
    <location>
        <begin position="119"/>
        <end position="128"/>
    </location>
</feature>
<evidence type="ECO:0000256" key="3">
    <source>
        <dbReference type="ARBA" id="ARBA00022490"/>
    </source>
</evidence>
<evidence type="ECO:0000313" key="8">
    <source>
        <dbReference type="EMBL" id="KAB1258447.1"/>
    </source>
</evidence>
<dbReference type="EMBL" id="JWIN03000024">
    <property type="protein sequence ID" value="KAB1258447.1"/>
    <property type="molecule type" value="Genomic_DNA"/>
</dbReference>
<protein>
    <submittedName>
        <fullName evidence="8">Calpain-2 catalytic subunit</fullName>
    </submittedName>
</protein>
<keyword evidence="3" id="KW-0963">Cytoplasm</keyword>
<dbReference type="GO" id="GO:0006508">
    <property type="term" value="P:proteolysis"/>
    <property type="evidence" value="ECO:0007669"/>
    <property type="project" value="InterPro"/>
</dbReference>
<evidence type="ECO:0000256" key="4">
    <source>
        <dbReference type="ARBA" id="ARBA00022737"/>
    </source>
</evidence>
<dbReference type="InterPro" id="IPR038765">
    <property type="entry name" value="Papain-like_cys_pep_sf"/>
</dbReference>
<feature type="non-terminal residue" evidence="8">
    <location>
        <position position="1"/>
    </location>
</feature>
<dbReference type="SUPFAM" id="SSF54001">
    <property type="entry name" value="Cysteine proteinases"/>
    <property type="match status" value="1"/>
</dbReference>
<evidence type="ECO:0000256" key="1">
    <source>
        <dbReference type="ARBA" id="ARBA00004496"/>
    </source>
</evidence>
<keyword evidence="9" id="KW-1185">Reference proteome</keyword>
<dbReference type="SUPFAM" id="SSF49758">
    <property type="entry name" value="Calpain large subunit, middle domain (domain III)"/>
    <property type="match status" value="1"/>
</dbReference>
<proteinExistence type="inferred from homology"/>
<comment type="caution">
    <text evidence="8">The sequence shown here is derived from an EMBL/GenBank/DDBJ whole genome shotgun (WGS) entry which is preliminary data.</text>
</comment>
<dbReference type="InterPro" id="IPR001300">
    <property type="entry name" value="Peptidase_C2_calpain_cat"/>
</dbReference>
<dbReference type="Pfam" id="PF00648">
    <property type="entry name" value="Peptidase_C2"/>
    <property type="match status" value="2"/>
</dbReference>